<keyword evidence="5" id="KW-0297">G-protein coupled receptor</keyword>
<keyword evidence="3" id="KW-1003">Cell membrane</keyword>
<sequence length="762" mass="87471">METPVIFFILTLLVNSANLCLGNKDSFVRIMEKMANVTDCTSMYKNQLLLDYGTVSQIPKYLTLNEIRHSNRSALKHMHNMAFNRALFYSFIMQTLDATYSFMYLPDWAYMSTSTTADIHANEGIFNTSAIFYDQNMHYPNWILTVYFNQTIPLFGSKAYRNESKSGVVMDMGSGYNRNYTTAGYKMNPWYELWLPDQSYHTHSMKHSVKIKYSTDTGTFLKDGFQETHFYGPRIPNQADTFERLPVKFTQPYFDCGSTNKWIVSAVSPIVDYLPRYSRYQYLRKHRYVGVAVMDMDFEQIDFNPCPVSYGNEMPNDFAGIDKCDKTTTECQPLSGYGFHRHGYTCGCRSGYHYPPSVQGPYNGTFVESHLAESRCVPTENMLDKNRQTLNDTSTSSRKRRSALHFSNIIRSLFETNVDTRLRSKRSSNFNKSSYLNAKNMFNKVSSIDGASCSGYIKDDLVLPSEYSYGLSKTFDNQARFALRLAHFLSNHHQNVVPNAKTLNIFTSHGIYYFSIFGEVIANVMADNYVLSSGVFYEPNQFVNEDRTTRQYFGPLAYIRNGEYYAIDMAGFQTRYTEADWYKAVSSRWRSRAVGLKKYKMESFMRADKNGNYTIKDPNSPIEYYAPSVEQGVWSSPYFRCDGQVDEWVVTYSVPFFGPIVANYGLIFKGVVTVDVPLKEMDVNQCPQQSPSTVNGFDNTALCDQETTDCIPLAGRAYRAGGYRCVCKKGYEYPWNDGQSWYDGMEMETQYEMKMSGNSSSV</sequence>
<feature type="domain" description="GPR158/179 extracellular" evidence="10">
    <location>
        <begin position="249"/>
        <end position="353"/>
    </location>
</feature>
<comment type="similarity">
    <text evidence="2">Belongs to the G-protein coupled receptor 3 family.</text>
</comment>
<evidence type="ECO:0000256" key="1">
    <source>
        <dbReference type="ARBA" id="ARBA00004651"/>
    </source>
</evidence>
<dbReference type="PANTHER" id="PTHR32546">
    <property type="entry name" value="G-PROTEIN COUPLED RECEPTOR 158-RELATED"/>
    <property type="match status" value="1"/>
</dbReference>
<keyword evidence="6" id="KW-0675">Receptor</keyword>
<comment type="subcellular location">
    <subcellularLocation>
        <location evidence="1">Cell membrane</location>
        <topology evidence="1">Multi-pass membrane protein</topology>
    </subcellularLocation>
</comment>
<evidence type="ECO:0000256" key="8">
    <source>
        <dbReference type="ARBA" id="ARBA00023224"/>
    </source>
</evidence>
<keyword evidence="8" id="KW-0807">Transducer</keyword>
<dbReference type="Proteomes" id="UP001217089">
    <property type="component" value="Unassembled WGS sequence"/>
</dbReference>
<dbReference type="Gene3D" id="3.30.450.20">
    <property type="entry name" value="PAS domain"/>
    <property type="match status" value="2"/>
</dbReference>
<organism evidence="11 12">
    <name type="scientific">Tegillarca granosa</name>
    <name type="common">Malaysian cockle</name>
    <name type="synonym">Anadara granosa</name>
    <dbReference type="NCBI Taxonomy" id="220873"/>
    <lineage>
        <taxon>Eukaryota</taxon>
        <taxon>Metazoa</taxon>
        <taxon>Spiralia</taxon>
        <taxon>Lophotrochozoa</taxon>
        <taxon>Mollusca</taxon>
        <taxon>Bivalvia</taxon>
        <taxon>Autobranchia</taxon>
        <taxon>Pteriomorphia</taxon>
        <taxon>Arcoida</taxon>
        <taxon>Arcoidea</taxon>
        <taxon>Arcidae</taxon>
        <taxon>Tegillarca</taxon>
    </lineage>
</organism>
<gene>
    <name evidence="11" type="ORF">KUTeg_003639</name>
</gene>
<feature type="domain" description="GPR158/179 extracellular" evidence="10">
    <location>
        <begin position="634"/>
        <end position="731"/>
    </location>
</feature>
<feature type="chain" id="PRO_5045560741" description="GPR158/179 extracellular domain-containing protein" evidence="9">
    <location>
        <begin position="23"/>
        <end position="762"/>
    </location>
</feature>
<evidence type="ECO:0000313" key="11">
    <source>
        <dbReference type="EMBL" id="KAJ8318548.1"/>
    </source>
</evidence>
<comment type="caution">
    <text evidence="11">The sequence shown here is derived from an EMBL/GenBank/DDBJ whole genome shotgun (WGS) entry which is preliminary data.</text>
</comment>
<evidence type="ECO:0000256" key="5">
    <source>
        <dbReference type="ARBA" id="ARBA00023040"/>
    </source>
</evidence>
<dbReference type="PANTHER" id="PTHR32546:SF26">
    <property type="entry name" value="SMOG, ISOFORM D"/>
    <property type="match status" value="1"/>
</dbReference>
<proteinExistence type="inferred from homology"/>
<evidence type="ECO:0000256" key="2">
    <source>
        <dbReference type="ARBA" id="ARBA00007242"/>
    </source>
</evidence>
<evidence type="ECO:0000256" key="3">
    <source>
        <dbReference type="ARBA" id="ARBA00022475"/>
    </source>
</evidence>
<keyword evidence="7" id="KW-0325">Glycoprotein</keyword>
<protein>
    <recommendedName>
        <fullName evidence="10">GPR158/179 extracellular domain-containing protein</fullName>
    </recommendedName>
</protein>
<dbReference type="InterPro" id="IPR054714">
    <property type="entry name" value="GPR158_179_extracellular"/>
</dbReference>
<accession>A0ABQ9FMS5</accession>
<dbReference type="InterPro" id="IPR043458">
    <property type="entry name" value="GPR158/179"/>
</dbReference>
<evidence type="ECO:0000259" key="10">
    <source>
        <dbReference type="Pfam" id="PF22572"/>
    </source>
</evidence>
<keyword evidence="4 9" id="KW-0732">Signal</keyword>
<evidence type="ECO:0000313" key="12">
    <source>
        <dbReference type="Proteomes" id="UP001217089"/>
    </source>
</evidence>
<evidence type="ECO:0000256" key="7">
    <source>
        <dbReference type="ARBA" id="ARBA00023180"/>
    </source>
</evidence>
<name>A0ABQ9FMS5_TEGGR</name>
<feature type="signal peptide" evidence="9">
    <location>
        <begin position="1"/>
        <end position="22"/>
    </location>
</feature>
<evidence type="ECO:0000256" key="9">
    <source>
        <dbReference type="SAM" id="SignalP"/>
    </source>
</evidence>
<evidence type="ECO:0000256" key="6">
    <source>
        <dbReference type="ARBA" id="ARBA00023170"/>
    </source>
</evidence>
<evidence type="ECO:0000256" key="4">
    <source>
        <dbReference type="ARBA" id="ARBA00022729"/>
    </source>
</evidence>
<reference evidence="11 12" key="1">
    <citation type="submission" date="2022-12" db="EMBL/GenBank/DDBJ databases">
        <title>Chromosome-level genome of Tegillarca granosa.</title>
        <authorList>
            <person name="Kim J."/>
        </authorList>
    </citation>
    <scope>NUCLEOTIDE SEQUENCE [LARGE SCALE GENOMIC DNA]</scope>
    <source>
        <strain evidence="11">Teg-2019</strain>
        <tissue evidence="11">Adductor muscle</tissue>
    </source>
</reference>
<keyword evidence="3" id="KW-0472">Membrane</keyword>
<dbReference type="Pfam" id="PF22572">
    <property type="entry name" value="GPR158_179_EC"/>
    <property type="match status" value="2"/>
</dbReference>
<keyword evidence="12" id="KW-1185">Reference proteome</keyword>
<dbReference type="EMBL" id="JARBDR010000214">
    <property type="protein sequence ID" value="KAJ8318548.1"/>
    <property type="molecule type" value="Genomic_DNA"/>
</dbReference>